<feature type="transmembrane region" description="Helical" evidence="1">
    <location>
        <begin position="111"/>
        <end position="131"/>
    </location>
</feature>
<dbReference type="AlphaFoldDB" id="A0A9X2D4V7"/>
<gene>
    <name evidence="2" type="ORF">M8330_01945</name>
</gene>
<evidence type="ECO:0000256" key="1">
    <source>
        <dbReference type="SAM" id="Phobius"/>
    </source>
</evidence>
<comment type="caution">
    <text evidence="2">The sequence shown here is derived from an EMBL/GenBank/DDBJ whole genome shotgun (WGS) entry which is preliminary data.</text>
</comment>
<feature type="transmembrane region" description="Helical" evidence="1">
    <location>
        <begin position="143"/>
        <end position="167"/>
    </location>
</feature>
<keyword evidence="1" id="KW-1133">Transmembrane helix</keyword>
<name>A0A9X2D4V7_9ACTN</name>
<accession>A0A9X2D4V7</accession>
<feature type="transmembrane region" description="Helical" evidence="1">
    <location>
        <begin position="173"/>
        <end position="192"/>
    </location>
</feature>
<proteinExistence type="predicted"/>
<feature type="transmembrane region" description="Helical" evidence="1">
    <location>
        <begin position="68"/>
        <end position="99"/>
    </location>
</feature>
<organism evidence="2 3">
    <name type="scientific">Nocardioides bruguierae</name>
    <dbReference type="NCBI Taxonomy" id="2945102"/>
    <lineage>
        <taxon>Bacteria</taxon>
        <taxon>Bacillati</taxon>
        <taxon>Actinomycetota</taxon>
        <taxon>Actinomycetes</taxon>
        <taxon>Propionibacteriales</taxon>
        <taxon>Nocardioidaceae</taxon>
        <taxon>Nocardioides</taxon>
    </lineage>
</organism>
<evidence type="ECO:0000313" key="3">
    <source>
        <dbReference type="Proteomes" id="UP001139485"/>
    </source>
</evidence>
<evidence type="ECO:0000313" key="2">
    <source>
        <dbReference type="EMBL" id="MCM0619054.1"/>
    </source>
</evidence>
<keyword evidence="3" id="KW-1185">Reference proteome</keyword>
<feature type="transmembrane region" description="Helical" evidence="1">
    <location>
        <begin position="39"/>
        <end position="56"/>
    </location>
</feature>
<keyword evidence="1" id="KW-0812">Transmembrane</keyword>
<dbReference type="EMBL" id="JAMOIL010000001">
    <property type="protein sequence ID" value="MCM0619054.1"/>
    <property type="molecule type" value="Genomic_DNA"/>
</dbReference>
<dbReference type="RefSeq" id="WP_250825956.1">
    <property type="nucleotide sequence ID" value="NZ_JAMOIL010000001.1"/>
</dbReference>
<keyword evidence="1" id="KW-0472">Membrane</keyword>
<reference evidence="2" key="1">
    <citation type="submission" date="2022-05" db="EMBL/GenBank/DDBJ databases">
        <authorList>
            <person name="Tuo L."/>
        </authorList>
    </citation>
    <scope>NUCLEOTIDE SEQUENCE</scope>
    <source>
        <strain evidence="2">BSK12Z-4</strain>
    </source>
</reference>
<dbReference type="Proteomes" id="UP001139485">
    <property type="component" value="Unassembled WGS sequence"/>
</dbReference>
<protein>
    <submittedName>
        <fullName evidence="2">Uncharacterized protein</fullName>
    </submittedName>
</protein>
<sequence>MNLVRSLSSSVPFSRARLSSSVVGDAWGRWSESAPTQRLLRLGVLLLPLAALWCTAGSGTRPWSWLSVVLLGLSVVWAVVPDSVVGIVVSLVVLVWWLIADPRLDDAGPVVGATSLLLAHLCAALASSGPARVGPPGTVLGRWAGRASALVGVVVGTWGAALALVGAPESSTLWGLGLSAVVLVVGGLSLTLRAEAEG</sequence>